<comment type="caution">
    <text evidence="1">The sequence shown here is derived from an EMBL/GenBank/DDBJ whole genome shotgun (WGS) entry which is preliminary data.</text>
</comment>
<reference evidence="1" key="1">
    <citation type="submission" date="2023-03" db="EMBL/GenBank/DDBJ databases">
        <title>Massive genome expansion in bonnet fungi (Mycena s.s.) driven by repeated elements and novel gene families across ecological guilds.</title>
        <authorList>
            <consortium name="Lawrence Berkeley National Laboratory"/>
            <person name="Harder C.B."/>
            <person name="Miyauchi S."/>
            <person name="Viragh M."/>
            <person name="Kuo A."/>
            <person name="Thoen E."/>
            <person name="Andreopoulos B."/>
            <person name="Lu D."/>
            <person name="Skrede I."/>
            <person name="Drula E."/>
            <person name="Henrissat B."/>
            <person name="Morin E."/>
            <person name="Kohler A."/>
            <person name="Barry K."/>
            <person name="LaButti K."/>
            <person name="Morin E."/>
            <person name="Salamov A."/>
            <person name="Lipzen A."/>
            <person name="Mereny Z."/>
            <person name="Hegedus B."/>
            <person name="Baldrian P."/>
            <person name="Stursova M."/>
            <person name="Weitz H."/>
            <person name="Taylor A."/>
            <person name="Grigoriev I.V."/>
            <person name="Nagy L.G."/>
            <person name="Martin F."/>
            <person name="Kauserud H."/>
        </authorList>
    </citation>
    <scope>NUCLEOTIDE SEQUENCE</scope>
    <source>
        <strain evidence="1">9284</strain>
    </source>
</reference>
<evidence type="ECO:0000313" key="1">
    <source>
        <dbReference type="EMBL" id="KAJ7612207.1"/>
    </source>
</evidence>
<dbReference type="SUPFAM" id="SSF52047">
    <property type="entry name" value="RNI-like"/>
    <property type="match status" value="1"/>
</dbReference>
<accession>A0AAD7FCJ3</accession>
<dbReference type="AlphaFoldDB" id="A0AAD7FCJ3"/>
<keyword evidence="2" id="KW-1185">Reference proteome</keyword>
<protein>
    <submittedName>
        <fullName evidence="1">Uncharacterized protein</fullName>
    </submittedName>
</protein>
<evidence type="ECO:0000313" key="2">
    <source>
        <dbReference type="Proteomes" id="UP001221142"/>
    </source>
</evidence>
<dbReference type="EMBL" id="JARKIF010000031">
    <property type="protein sequence ID" value="KAJ7612207.1"/>
    <property type="molecule type" value="Genomic_DNA"/>
</dbReference>
<name>A0AAD7FCJ3_9AGAR</name>
<proteinExistence type="predicted"/>
<organism evidence="1 2">
    <name type="scientific">Roridomyces roridus</name>
    <dbReference type="NCBI Taxonomy" id="1738132"/>
    <lineage>
        <taxon>Eukaryota</taxon>
        <taxon>Fungi</taxon>
        <taxon>Dikarya</taxon>
        <taxon>Basidiomycota</taxon>
        <taxon>Agaricomycotina</taxon>
        <taxon>Agaricomycetes</taxon>
        <taxon>Agaricomycetidae</taxon>
        <taxon>Agaricales</taxon>
        <taxon>Marasmiineae</taxon>
        <taxon>Mycenaceae</taxon>
        <taxon>Roridomyces</taxon>
    </lineage>
</organism>
<gene>
    <name evidence="1" type="ORF">FB45DRAFT_875093</name>
</gene>
<dbReference type="Proteomes" id="UP001221142">
    <property type="component" value="Unassembled WGS sequence"/>
</dbReference>
<dbReference type="InterPro" id="IPR032675">
    <property type="entry name" value="LRR_dom_sf"/>
</dbReference>
<sequence length="346" mass="40245">MGGPHIIHCFCSDVIEHPARASLIKSLAFDPHYILSLWQSFWPWDPERLNYDLLFDSLKVLQNLQHLSFDNYRRYYSALDEYSEFASITFPHLRRLAIGIPESKSGRSTIAQLFSRHPRLTHVCLWPNHEPFEKWDFNVPYLLPNLRHYEGYNMAPLDACCARTLQAARIPIPSWLTASTVPIWETLHSRTNKKLPFTLSIDLDLLNDDAMRSMLTSLSGEMPHIQCLQLRTCEDKIQITAVQALAELLEHFGRMEYFELTYNYYYEQDVKLCRQAVDIVAETCPTLRECCIGNQAWKTVNAQWVEYGRVAFEIDSGLSDFQGPRRRRYKSHSMAPTSQFWQSGAI</sequence>
<dbReference type="Gene3D" id="3.80.10.10">
    <property type="entry name" value="Ribonuclease Inhibitor"/>
    <property type="match status" value="1"/>
</dbReference>